<feature type="domain" description="BIG2" evidence="3">
    <location>
        <begin position="197"/>
        <end position="275"/>
    </location>
</feature>
<evidence type="ECO:0000259" key="3">
    <source>
        <dbReference type="SMART" id="SM00635"/>
    </source>
</evidence>
<feature type="compositionally biased region" description="Pro residues" evidence="1">
    <location>
        <begin position="156"/>
        <end position="194"/>
    </location>
</feature>
<feature type="region of interest" description="Disordered" evidence="1">
    <location>
        <begin position="154"/>
        <end position="199"/>
    </location>
</feature>
<evidence type="ECO:0000256" key="1">
    <source>
        <dbReference type="SAM" id="MobiDB-lite"/>
    </source>
</evidence>
<sequence length="638" mass="69490">MQLTSGQLFTRCPWLHHRCFGLNPSGDVLAQPMEGDGSERKGSAMRLFRKPISGMILFTFTVMILTMCVSMMDLFVHANIQITMKPGEVTRRGVSADPIRSIESSNSDVATGSVYIGDGFNAVEIRAHAPGQAQIKAYYPGSVDTYTIVVEGEAATPPPQQPEPEPPQQPEPEPPQQPEPEPPQQPEPEPPQQPEPDDFSITIQPRELQLESVGDSGQLNALVEAPGVAFPTVFWESSNQQVVQVDQNGRVTATGVGTASVSASLEQAFGVKDAIQVTVGNIPIESVVFHRSAVCISAGQSLNVSYTVVPDNATEKLLWRTRDRGVAYVSSESTSASGTARITAGMNPADVQITAFVDRDNRDVDLAVLQVAVMPRAERIELQVGAGTTYLTAPNQNYQKAGFFLKPGESVWLDAIIFPNETLDKNVTWTSSNPGAVSLGTPQEADLYIDTSRRAAVACLQQTAGRRTNTGRFYPRILVTAQAVADTDQSVIRAVTANGMPAEITINVATDDYLTLWENLEKISSEKELREFMLNRRLTRLPPILKDSLLWKIKDYDPSGVGTLLNIALIQAGGDSWASLIKELVVAAIGYKKKTRAAQAADHAMGFAFGDDWLDRFIGMFYSEPPPYDPTVDLRKNP</sequence>
<reference evidence="4 5" key="1">
    <citation type="submission" date="2024-04" db="EMBL/GenBank/DDBJ databases">
        <title>Genome sequencing and metabolic network reconstruction of aminoacids and betaine degradation by Anoxynatronum sibiricum.</title>
        <authorList>
            <person name="Detkova E.N."/>
            <person name="Boltjanskaja Y.V."/>
            <person name="Mardanov A.V."/>
            <person name="Kevbrin V."/>
        </authorList>
    </citation>
    <scope>NUCLEOTIDE SEQUENCE [LARGE SCALE GENOMIC DNA]</scope>
    <source>
        <strain evidence="4 5">Z-7981</strain>
    </source>
</reference>
<dbReference type="Gene3D" id="2.60.40.1080">
    <property type="match status" value="2"/>
</dbReference>
<protein>
    <submittedName>
        <fullName evidence="4">Ig-like domain-containing protein</fullName>
    </submittedName>
</protein>
<organism evidence="4 5">
    <name type="scientific">Anoxynatronum sibiricum</name>
    <dbReference type="NCBI Taxonomy" id="210623"/>
    <lineage>
        <taxon>Bacteria</taxon>
        <taxon>Bacillati</taxon>
        <taxon>Bacillota</taxon>
        <taxon>Clostridia</taxon>
        <taxon>Eubacteriales</taxon>
        <taxon>Clostridiaceae</taxon>
        <taxon>Anoxynatronum</taxon>
    </lineage>
</organism>
<feature type="domain" description="BIG2" evidence="3">
    <location>
        <begin position="283"/>
        <end position="367"/>
    </location>
</feature>
<dbReference type="RefSeq" id="WP_343185584.1">
    <property type="nucleotide sequence ID" value="NZ_JBCITM010000006.1"/>
</dbReference>
<accession>A0ABU9VSW3</accession>
<dbReference type="Pfam" id="PF02368">
    <property type="entry name" value="Big_2"/>
    <property type="match status" value="1"/>
</dbReference>
<name>A0ABU9VSW3_9CLOT</name>
<dbReference type="EMBL" id="JBCITM010000006">
    <property type="protein sequence ID" value="MEN1760261.1"/>
    <property type="molecule type" value="Genomic_DNA"/>
</dbReference>
<evidence type="ECO:0000256" key="2">
    <source>
        <dbReference type="SAM" id="Phobius"/>
    </source>
</evidence>
<keyword evidence="2" id="KW-0472">Membrane</keyword>
<evidence type="ECO:0000313" key="4">
    <source>
        <dbReference type="EMBL" id="MEN1760261.1"/>
    </source>
</evidence>
<dbReference type="SUPFAM" id="SSF49373">
    <property type="entry name" value="Invasin/intimin cell-adhesion fragments"/>
    <property type="match status" value="1"/>
</dbReference>
<keyword evidence="2" id="KW-1133">Transmembrane helix</keyword>
<gene>
    <name evidence="4" type="ORF">AAIG11_07245</name>
</gene>
<keyword evidence="2" id="KW-0812">Transmembrane</keyword>
<proteinExistence type="predicted"/>
<dbReference type="InterPro" id="IPR003343">
    <property type="entry name" value="Big_2"/>
</dbReference>
<feature type="transmembrane region" description="Helical" evidence="2">
    <location>
        <begin position="55"/>
        <end position="76"/>
    </location>
</feature>
<keyword evidence="5" id="KW-1185">Reference proteome</keyword>
<dbReference type="SMART" id="SM00635">
    <property type="entry name" value="BID_2"/>
    <property type="match status" value="2"/>
</dbReference>
<dbReference type="Proteomes" id="UP001407405">
    <property type="component" value="Unassembled WGS sequence"/>
</dbReference>
<evidence type="ECO:0000313" key="5">
    <source>
        <dbReference type="Proteomes" id="UP001407405"/>
    </source>
</evidence>
<comment type="caution">
    <text evidence="4">The sequence shown here is derived from an EMBL/GenBank/DDBJ whole genome shotgun (WGS) entry which is preliminary data.</text>
</comment>
<dbReference type="InterPro" id="IPR008964">
    <property type="entry name" value="Invasin/intimin_cell_adhesion"/>
</dbReference>